<gene>
    <name evidence="3" type="ORF">F0919_02450</name>
</gene>
<accession>A0A5M6CMV5</accession>
<evidence type="ECO:0000256" key="1">
    <source>
        <dbReference type="SAM" id="SignalP"/>
    </source>
</evidence>
<feature type="signal peptide" evidence="1">
    <location>
        <begin position="1"/>
        <end position="18"/>
    </location>
</feature>
<evidence type="ECO:0000313" key="3">
    <source>
        <dbReference type="EMBL" id="KAA5536548.1"/>
    </source>
</evidence>
<feature type="chain" id="PRO_5024431285" description="DUF6843 domain-containing protein" evidence="1">
    <location>
        <begin position="19"/>
        <end position="155"/>
    </location>
</feature>
<dbReference type="RefSeq" id="WP_150031125.1">
    <property type="nucleotide sequence ID" value="NZ_VWSH01000001.1"/>
</dbReference>
<organism evidence="3 4">
    <name type="scientific">Taibaiella lutea</name>
    <dbReference type="NCBI Taxonomy" id="2608001"/>
    <lineage>
        <taxon>Bacteria</taxon>
        <taxon>Pseudomonadati</taxon>
        <taxon>Bacteroidota</taxon>
        <taxon>Chitinophagia</taxon>
        <taxon>Chitinophagales</taxon>
        <taxon>Chitinophagaceae</taxon>
        <taxon>Taibaiella</taxon>
    </lineage>
</organism>
<evidence type="ECO:0000259" key="2">
    <source>
        <dbReference type="Pfam" id="PF20862"/>
    </source>
</evidence>
<proteinExistence type="predicted"/>
<feature type="domain" description="DUF6843" evidence="2">
    <location>
        <begin position="20"/>
        <end position="132"/>
    </location>
</feature>
<evidence type="ECO:0000313" key="4">
    <source>
        <dbReference type="Proteomes" id="UP000323632"/>
    </source>
</evidence>
<protein>
    <recommendedName>
        <fullName evidence="2">DUF6843 domain-containing protein</fullName>
    </recommendedName>
</protein>
<sequence length="155" mass="17712">MKLLLSFFLLISLASCMAHEPDIFILPDNFRGGILIIYNQKNGIAPQYHGKSRVYVIPKNGILKTQFLMDEDWKQLPQFYYVSINPQNEIRYVVDTKNTPKNEVIAYGNNSGTANKDFAGKKVVEFTMYFVGNNSEIDTAYNRMQEIDIASLGEE</sequence>
<dbReference type="EMBL" id="VWSH01000001">
    <property type="protein sequence ID" value="KAA5536548.1"/>
    <property type="molecule type" value="Genomic_DNA"/>
</dbReference>
<dbReference type="AlphaFoldDB" id="A0A5M6CMV5"/>
<dbReference type="InterPro" id="IPR049293">
    <property type="entry name" value="DUF6843"/>
</dbReference>
<dbReference type="PROSITE" id="PS51257">
    <property type="entry name" value="PROKAR_LIPOPROTEIN"/>
    <property type="match status" value="1"/>
</dbReference>
<comment type="caution">
    <text evidence="3">The sequence shown here is derived from an EMBL/GenBank/DDBJ whole genome shotgun (WGS) entry which is preliminary data.</text>
</comment>
<keyword evidence="1" id="KW-0732">Signal</keyword>
<dbReference type="Pfam" id="PF20862">
    <property type="entry name" value="DUF6843"/>
    <property type="match status" value="1"/>
</dbReference>
<reference evidence="3 4" key="1">
    <citation type="submission" date="2019-09" db="EMBL/GenBank/DDBJ databases">
        <title>Genome sequence and assembly of Taibaiella sp.</title>
        <authorList>
            <person name="Chhetri G."/>
        </authorList>
    </citation>
    <scope>NUCLEOTIDE SEQUENCE [LARGE SCALE GENOMIC DNA]</scope>
    <source>
        <strain evidence="3 4">KVB11</strain>
    </source>
</reference>
<keyword evidence="4" id="KW-1185">Reference proteome</keyword>
<dbReference type="Proteomes" id="UP000323632">
    <property type="component" value="Unassembled WGS sequence"/>
</dbReference>
<name>A0A5M6CMV5_9BACT</name>